<evidence type="ECO:0000256" key="5">
    <source>
        <dbReference type="ARBA" id="ARBA00025791"/>
    </source>
</evidence>
<reference evidence="9" key="2">
    <citation type="submission" date="2025-08" db="UniProtKB">
        <authorList>
            <consortium name="Ensembl"/>
        </authorList>
    </citation>
    <scope>IDENTIFICATION</scope>
    <source>
        <strain evidence="9">Isolate ISIS603380</strain>
    </source>
</reference>
<dbReference type="GO" id="GO:0009986">
    <property type="term" value="C:cell surface"/>
    <property type="evidence" value="ECO:0007669"/>
    <property type="project" value="Ensembl"/>
</dbReference>
<evidence type="ECO:0000256" key="3">
    <source>
        <dbReference type="ARBA" id="ARBA00022989"/>
    </source>
</evidence>
<protein>
    <submittedName>
        <fullName evidence="9">Family with sequence similarity 234 member A</fullName>
    </submittedName>
</protein>
<proteinExistence type="inferred from homology"/>
<dbReference type="STRING" id="9785.ENSLAFP00000007749"/>
<evidence type="ECO:0000256" key="4">
    <source>
        <dbReference type="ARBA" id="ARBA00023136"/>
    </source>
</evidence>
<keyword evidence="10" id="KW-1185">Reference proteome</keyword>
<dbReference type="CTD" id="83986"/>
<keyword evidence="3 7" id="KW-1133">Transmembrane helix</keyword>
<evidence type="ECO:0000313" key="9">
    <source>
        <dbReference type="Ensembl" id="ENSLAFP00000007749.4"/>
    </source>
</evidence>
<sequence>MMDNKDLEAEIHPLKNEDRTSQENLGNRTEKEDPCKSLPPQSQLSRCRTVAFFLSLFICLFVVFVVSFIIPCPDRPVSQQMWRINYDTAVTYDFLAMKDINRDRIQDILFLYKNANSSNNFNLSCADEGFSSPCTFAAAVSGANGSLLWERPVAQDVTVMQCTGPQQRASGALSACVLVGGPGSVIAVDPFTGETLWSHPGSLGRNVSILSLLLGVPDVNNDGLPDLLVLTREEKEVNGYVYSGSTGSQVGRKGSLGTDGEGGSLLHVTRTGAHYLLFPCAHSLCGWSMKSLFEEMTGKESLLKKDPLWERAINATTHRVSSPSSGAIRYQMHVPGRAGNDLLLVGSEACVLLDGQDLAPRWTLGNTQVFRKPVLGHYKPDTLSVVIENGTGINRQILLLDLSTGVILWHQPLPGFPGGPPSANLPTADHRSAFFFWGLPEGVGANQTETRNTPHSLYMFHPTLPSILLELANISTNIVAFEAILFEPSRHAAYVLLTGPESPAEPGLVSVTKHKVRDHIPDSRVVHLGQDRADSDQAIRDRFSRLRYQSEA</sequence>
<evidence type="ECO:0000256" key="6">
    <source>
        <dbReference type="SAM" id="MobiDB-lite"/>
    </source>
</evidence>
<feature type="compositionally biased region" description="Basic and acidic residues" evidence="6">
    <location>
        <begin position="1"/>
        <end position="21"/>
    </location>
</feature>
<accession>G3T3D5</accession>
<dbReference type="SUPFAM" id="SSF50998">
    <property type="entry name" value="Quinoprotein alcohol dehydrogenase-like"/>
    <property type="match status" value="1"/>
</dbReference>
<dbReference type="OrthoDB" id="6364780at2759"/>
<dbReference type="Pfam" id="PF23727">
    <property type="entry name" value="Beta-prop_FAM234A_B"/>
    <property type="match status" value="1"/>
</dbReference>
<keyword evidence="2 7" id="KW-0812">Transmembrane</keyword>
<dbReference type="eggNOG" id="ENOG502R0CE">
    <property type="taxonomic scope" value="Eukaryota"/>
</dbReference>
<comment type="subcellular location">
    <subcellularLocation>
        <location evidence="1">Membrane</location>
        <topology evidence="1">Single-pass membrane protein</topology>
    </subcellularLocation>
</comment>
<dbReference type="InterPro" id="IPR045232">
    <property type="entry name" value="FAM234"/>
</dbReference>
<evidence type="ECO:0000313" key="10">
    <source>
        <dbReference type="Proteomes" id="UP000007646"/>
    </source>
</evidence>
<dbReference type="PANTHER" id="PTHR21419">
    <property type="match status" value="1"/>
</dbReference>
<dbReference type="GeneTree" id="ENSGT00530000063694"/>
<dbReference type="InParanoid" id="G3T3D5"/>
<dbReference type="GeneID" id="100656044"/>
<comment type="similarity">
    <text evidence="5">Belongs to the FAM234 family.</text>
</comment>
<gene>
    <name evidence="9" type="primary">FAM234A</name>
</gene>
<feature type="transmembrane region" description="Helical" evidence="7">
    <location>
        <begin position="50"/>
        <end position="70"/>
    </location>
</feature>
<dbReference type="PANTHER" id="PTHR21419:SF7">
    <property type="entry name" value="PROTEIN FAM234A"/>
    <property type="match status" value="1"/>
</dbReference>
<dbReference type="FunCoup" id="G3T3D5">
    <property type="interactions" value="22"/>
</dbReference>
<dbReference type="KEGG" id="lav:100656044"/>
<dbReference type="Gene3D" id="2.130.10.10">
    <property type="entry name" value="YVTN repeat-like/Quinoprotein amine dehydrogenase"/>
    <property type="match status" value="1"/>
</dbReference>
<dbReference type="HOGENOM" id="CLU_036490_0_0_1"/>
<evidence type="ECO:0000259" key="8">
    <source>
        <dbReference type="Pfam" id="PF23727"/>
    </source>
</evidence>
<evidence type="ECO:0000256" key="2">
    <source>
        <dbReference type="ARBA" id="ARBA00022692"/>
    </source>
</evidence>
<dbReference type="Proteomes" id="UP000007646">
    <property type="component" value="Unassembled WGS sequence"/>
</dbReference>
<dbReference type="GO" id="GO:0016020">
    <property type="term" value="C:membrane"/>
    <property type="evidence" value="ECO:0007669"/>
    <property type="project" value="UniProtKB-SubCell"/>
</dbReference>
<dbReference type="OMA" id="FMFWGLM"/>
<reference evidence="9 10" key="1">
    <citation type="submission" date="2009-06" db="EMBL/GenBank/DDBJ databases">
        <title>The Genome Sequence of Loxodonta africana (African elephant).</title>
        <authorList>
            <person name="Di Palma F."/>
            <person name="Heiman D."/>
            <person name="Young S."/>
            <person name="Johnson J."/>
            <person name="Lander E.S."/>
            <person name="Lindblad-Toh K."/>
        </authorList>
    </citation>
    <scope>NUCLEOTIDE SEQUENCE [LARGE SCALE GENOMIC DNA]</scope>
    <source>
        <strain evidence="9 10">Isolate ISIS603380</strain>
    </source>
</reference>
<evidence type="ECO:0000256" key="1">
    <source>
        <dbReference type="ARBA" id="ARBA00004167"/>
    </source>
</evidence>
<dbReference type="InterPro" id="IPR011047">
    <property type="entry name" value="Quinoprotein_ADH-like_sf"/>
</dbReference>
<feature type="domain" description="FAM234A/B beta-propeller" evidence="8">
    <location>
        <begin position="82"/>
        <end position="549"/>
    </location>
</feature>
<dbReference type="Ensembl" id="ENSLAFT00000009247.4">
    <property type="protein sequence ID" value="ENSLAFP00000007749.4"/>
    <property type="gene ID" value="ENSLAFG00000009249.4"/>
</dbReference>
<feature type="region of interest" description="Disordered" evidence="6">
    <location>
        <begin position="1"/>
        <end position="37"/>
    </location>
</feature>
<name>G3T3D5_LOXAF</name>
<organism evidence="9 10">
    <name type="scientific">Loxodonta africana</name>
    <name type="common">African elephant</name>
    <dbReference type="NCBI Taxonomy" id="9785"/>
    <lineage>
        <taxon>Eukaryota</taxon>
        <taxon>Metazoa</taxon>
        <taxon>Chordata</taxon>
        <taxon>Craniata</taxon>
        <taxon>Vertebrata</taxon>
        <taxon>Euteleostomi</taxon>
        <taxon>Mammalia</taxon>
        <taxon>Eutheria</taxon>
        <taxon>Afrotheria</taxon>
        <taxon>Proboscidea</taxon>
        <taxon>Elephantidae</taxon>
        <taxon>Loxodonta</taxon>
    </lineage>
</organism>
<dbReference type="InterPro" id="IPR055409">
    <property type="entry name" value="Beta-prop_FAM234A_B"/>
</dbReference>
<dbReference type="InterPro" id="IPR015943">
    <property type="entry name" value="WD40/YVTN_repeat-like_dom_sf"/>
</dbReference>
<evidence type="ECO:0000256" key="7">
    <source>
        <dbReference type="SAM" id="Phobius"/>
    </source>
</evidence>
<reference evidence="9" key="3">
    <citation type="submission" date="2025-09" db="UniProtKB">
        <authorList>
            <consortium name="Ensembl"/>
        </authorList>
    </citation>
    <scope>IDENTIFICATION</scope>
    <source>
        <strain evidence="9">Isolate ISIS603380</strain>
    </source>
</reference>
<keyword evidence="4 7" id="KW-0472">Membrane</keyword>
<dbReference type="AlphaFoldDB" id="G3T3D5"/>